<sequence length="75" mass="8266">MKDDVSLFDSFEPLDRHLDAGVAYVQVEFDSLIDPRLPNGDSVSDHGDLCSVVRRIVDFVNRRDSEVGIGECGIG</sequence>
<reference evidence="1" key="1">
    <citation type="submission" date="2019-07" db="EMBL/GenBank/DDBJ databases">
        <title>Genomic Encyclopedia of Type Strains, Phase IV (KMG-IV): sequencing the most valuable type-strain genomes for metagenomic binning, comparative biology and taxonomic classification.</title>
        <authorList>
            <person name="Goeker M."/>
        </authorList>
    </citation>
    <scope>NUCLEOTIDE SEQUENCE</scope>
    <source>
        <strain evidence="1">DSM 44596</strain>
    </source>
</reference>
<gene>
    <name evidence="1" type="ORF">FNL38_106356</name>
</gene>
<evidence type="ECO:0000313" key="1">
    <source>
        <dbReference type="EMBL" id="TYQ02536.1"/>
    </source>
</evidence>
<organism evidence="1">
    <name type="scientific">Nocardia globerula</name>
    <dbReference type="NCBI Taxonomy" id="1818"/>
    <lineage>
        <taxon>Bacteria</taxon>
        <taxon>Bacillati</taxon>
        <taxon>Actinomycetota</taxon>
        <taxon>Actinomycetes</taxon>
        <taxon>Mycobacteriales</taxon>
        <taxon>Nocardiaceae</taxon>
        <taxon>Nocardia</taxon>
    </lineage>
</organism>
<name>A0A652YLQ0_NOCGL</name>
<dbReference type="AlphaFoldDB" id="A0A652YLQ0"/>
<protein>
    <submittedName>
        <fullName evidence="1">Uncharacterized protein</fullName>
    </submittedName>
</protein>
<proteinExistence type="predicted"/>
<dbReference type="EMBL" id="VNIQ01000006">
    <property type="protein sequence ID" value="TYQ02536.1"/>
    <property type="molecule type" value="Genomic_DNA"/>
</dbReference>
<accession>A0A652YLQ0</accession>
<comment type="caution">
    <text evidence="1">The sequence shown here is derived from an EMBL/GenBank/DDBJ whole genome shotgun (WGS) entry which is preliminary data.</text>
</comment>